<dbReference type="PANTHER" id="PTHR14226:SF29">
    <property type="entry name" value="NEUROPATHY TARGET ESTERASE SWS"/>
    <property type="match status" value="1"/>
</dbReference>
<dbReference type="GO" id="GO:0046470">
    <property type="term" value="P:phosphatidylcholine metabolic process"/>
    <property type="evidence" value="ECO:0007669"/>
    <property type="project" value="InterPro"/>
</dbReference>
<evidence type="ECO:0000256" key="11">
    <source>
        <dbReference type="SAM" id="Phobius"/>
    </source>
</evidence>
<name>A0A368GWB7_ANCCA</name>
<feature type="region of interest" description="Disordered" evidence="10">
    <location>
        <begin position="396"/>
        <end position="431"/>
    </location>
</feature>
<evidence type="ECO:0000259" key="13">
    <source>
        <dbReference type="PROSITE" id="PS51635"/>
    </source>
</evidence>
<feature type="domain" description="Cyclic nucleotide-binding" evidence="12">
    <location>
        <begin position="471"/>
        <end position="561"/>
    </location>
</feature>
<dbReference type="STRING" id="29170.A0A368GWB7"/>
<feature type="compositionally biased region" description="Basic residues" evidence="10">
    <location>
        <begin position="132"/>
        <end position="142"/>
    </location>
</feature>
<evidence type="ECO:0000256" key="3">
    <source>
        <dbReference type="ARBA" id="ARBA00022692"/>
    </source>
</evidence>
<feature type="short sequence motif" description="GXGXXG" evidence="9">
    <location>
        <begin position="938"/>
        <end position="943"/>
    </location>
</feature>
<dbReference type="InterPro" id="IPR014710">
    <property type="entry name" value="RmlC-like_jellyroll"/>
</dbReference>
<feature type="region of interest" description="Disordered" evidence="10">
    <location>
        <begin position="112"/>
        <end position="150"/>
    </location>
</feature>
<evidence type="ECO:0000256" key="6">
    <source>
        <dbReference type="ARBA" id="ARBA00022989"/>
    </source>
</evidence>
<feature type="active site" description="Nucleophile" evidence="9">
    <location>
        <position position="967"/>
    </location>
</feature>
<comment type="subcellular location">
    <subcellularLocation>
        <location evidence="1">Membrane</location>
        <topology evidence="1">Single-pass membrane protein</topology>
    </subcellularLocation>
</comment>
<evidence type="ECO:0000259" key="12">
    <source>
        <dbReference type="PROSITE" id="PS50042"/>
    </source>
</evidence>
<feature type="transmembrane region" description="Helical" evidence="11">
    <location>
        <begin position="272"/>
        <end position="294"/>
    </location>
</feature>
<protein>
    <submittedName>
        <fullName evidence="14">Cyclic nucleotide-binding domain protein</fullName>
    </submittedName>
</protein>
<dbReference type="PROSITE" id="PS50042">
    <property type="entry name" value="CNMP_BINDING_3"/>
    <property type="match status" value="3"/>
</dbReference>
<dbReference type="Gene3D" id="2.60.120.10">
    <property type="entry name" value="Jelly Rolls"/>
    <property type="match status" value="3"/>
</dbReference>
<gene>
    <name evidence="14" type="ORF">ANCCAN_05302</name>
</gene>
<comment type="similarity">
    <text evidence="2">Belongs to the NTE family.</text>
</comment>
<dbReference type="SUPFAM" id="SSF52151">
    <property type="entry name" value="FabD/lysophospholipase-like"/>
    <property type="match status" value="1"/>
</dbReference>
<dbReference type="GO" id="GO:0016020">
    <property type="term" value="C:membrane"/>
    <property type="evidence" value="ECO:0007669"/>
    <property type="project" value="UniProtKB-SubCell"/>
</dbReference>
<reference evidence="14 15" key="1">
    <citation type="submission" date="2014-10" db="EMBL/GenBank/DDBJ databases">
        <title>Draft genome of the hookworm Ancylostoma caninum.</title>
        <authorList>
            <person name="Mitreva M."/>
        </authorList>
    </citation>
    <scope>NUCLEOTIDE SEQUENCE [LARGE SCALE GENOMIC DNA]</scope>
    <source>
        <strain evidence="14 15">Baltimore</strain>
    </source>
</reference>
<dbReference type="InterPro" id="IPR001423">
    <property type="entry name" value="LysoPLipase_patatin_CS"/>
</dbReference>
<keyword evidence="8 11" id="KW-0472">Membrane</keyword>
<feature type="transmembrane region" description="Helical" evidence="11">
    <location>
        <begin position="306"/>
        <end position="324"/>
    </location>
</feature>
<evidence type="ECO:0000256" key="1">
    <source>
        <dbReference type="ARBA" id="ARBA00004167"/>
    </source>
</evidence>
<feature type="short sequence motif" description="GXSXG" evidence="9">
    <location>
        <begin position="965"/>
        <end position="969"/>
    </location>
</feature>
<dbReference type="EMBL" id="JOJR01000044">
    <property type="protein sequence ID" value="RCN48663.1"/>
    <property type="molecule type" value="Genomic_DNA"/>
</dbReference>
<organism evidence="14 15">
    <name type="scientific">Ancylostoma caninum</name>
    <name type="common">Dog hookworm</name>
    <dbReference type="NCBI Taxonomy" id="29170"/>
    <lineage>
        <taxon>Eukaryota</taxon>
        <taxon>Metazoa</taxon>
        <taxon>Ecdysozoa</taxon>
        <taxon>Nematoda</taxon>
        <taxon>Chromadorea</taxon>
        <taxon>Rhabditida</taxon>
        <taxon>Rhabditina</taxon>
        <taxon>Rhabditomorpha</taxon>
        <taxon>Strongyloidea</taxon>
        <taxon>Ancylostomatidae</taxon>
        <taxon>Ancylostomatinae</taxon>
        <taxon>Ancylostoma</taxon>
    </lineage>
</organism>
<proteinExistence type="inferred from homology"/>
<dbReference type="Pfam" id="PF24179">
    <property type="entry name" value="NTE_Ploop"/>
    <property type="match status" value="1"/>
</dbReference>
<dbReference type="Proteomes" id="UP000252519">
    <property type="component" value="Unassembled WGS sequence"/>
</dbReference>
<dbReference type="InterPro" id="IPR056556">
    <property type="entry name" value="NTE1_P-loop_dom"/>
</dbReference>
<dbReference type="SMART" id="SM00100">
    <property type="entry name" value="cNMP"/>
    <property type="match status" value="3"/>
</dbReference>
<keyword evidence="15" id="KW-1185">Reference proteome</keyword>
<feature type="transmembrane region" description="Helical" evidence="11">
    <location>
        <begin position="15"/>
        <end position="44"/>
    </location>
</feature>
<keyword evidence="5 9" id="KW-0442">Lipid degradation</keyword>
<evidence type="ECO:0000256" key="5">
    <source>
        <dbReference type="ARBA" id="ARBA00022963"/>
    </source>
</evidence>
<accession>A0A368GWB7</accession>
<dbReference type="InterPro" id="IPR018490">
    <property type="entry name" value="cNMP-bd_dom_sf"/>
</dbReference>
<dbReference type="InterPro" id="IPR000595">
    <property type="entry name" value="cNMP-bd_dom"/>
</dbReference>
<dbReference type="PROSITE" id="PS51635">
    <property type="entry name" value="PNPLA"/>
    <property type="match status" value="1"/>
</dbReference>
<evidence type="ECO:0000256" key="8">
    <source>
        <dbReference type="ARBA" id="ARBA00023136"/>
    </source>
</evidence>
<comment type="caution">
    <text evidence="14">The sequence shown here is derived from an EMBL/GenBank/DDBJ whole genome shotgun (WGS) entry which is preliminary data.</text>
</comment>
<dbReference type="Gene3D" id="3.40.1090.10">
    <property type="entry name" value="Cytosolic phospholipase A2 catalytic domain"/>
    <property type="match status" value="1"/>
</dbReference>
<sequence length="1322" mass="149268">MTLVSTVLSSVVSTFLFVCSNILLIFCTLLISGIFAFLISYYFYGFAPISPSRANSSDGSPTRSLKESRNSTIHESDEDAPGAKKVAKPDVIELRRMRKRDWAKKIYKSLVKNDSPPMHSSDDSDSSGGKNARPRYLKRRHSSAGPLQMARDLIRRSSRHYFRTTSEMRDKLPRPPQEFYEPSDLPEIPQNLQPELFYILHNLKMLELPAEWKLDPRDIDVRSFAKGEIVVRPGEPDDSIYVAVNGTLAVYIAVIPKLFLFSYNGWFLESSFSVILNLLWFSLSVKWFCIFVYLQHKEGKDYLVKKIPAGSSFFSMLSMLDVLMNTTSIFKTVSLRAAEPCTVAKFPIKSFRDSYNKYPEAWMRPIQIVVTRLLHVTLTTLHQYMGLSAELMKRRRDTGVDERARHTSGPGRTPQAGLPAAQKKLKESRLSSSDDGIDQLVVARRWFADALGLLGPDGPSVIEQKGDVVFRSYDEGEVLVEQGSEEEQLILVLSGALTLLQEPVFDEEPQEDDDNTISRLYPREMVGGLQILTNEPSFYTVKAASKATVAILGKAEFNRLLEVRPHIYLPVAHSVLRRLSPFLRGVDYALDWVLVDSGQSVYREGDVADSMFVMLSGRLRSVEKKTLVEEFGRGDVLGMMELLQKKPRATTVLAVRFSQLARIPEGLLSFIKLQYPQVGFRLVQLLGQYYSSIQRRLPHMPVTSLEGPGDPLNHIKNLHTIAVVPASTDVPLVPFTCELYHALSANLRVLRLSSQKVAAQLDNSVLEKQADFRLMHWLNVQEDTYPLVIYECDYTATNWTRRCLRQADAILVVAMGNKKPHNQTLMRELLSTNQDGARTNKELVLLWPENTSSPSGTHLWLKDTYYTGHHHIRAPKRMFQWSSKKMRKVSREMVHSVTERDVVDFYEKNVFWTVDFRSDFARIARILTGNAIGLALGGGGARGAAHVGILRALRERGVPVDIVGGTSIGALIGGVYAATPDERVEERTSKWFGGMTSLWRKVLDLTYAHSAMFTGAQLNKSLQDLFGEKEIEDLWIPYFCISTDISTSEMRVHRRGPLWAYCRASMSLAGYLPPMCDPQDGHLLLDGGYVNNLPADVMRSMGAKCVIAVDVGASEETNLYNYGDSLSGTWVLMKRLNPWAEPVRILNMEEIQTRLAYVSCVRQLEIVKKAPYCSYFRPAIEPFKTLEFNKFEEILTIGYEYGKGKIEELMESSAFNNLLVGDGQHSRLHRQISRTNKRPNMERSTSFTDLAAALSKIPTVRPVLRHSLSAYDQAEDVFDDIDFWDHSDADNELSQSDFNDASEASEAEADLVNRYSTSTPRP</sequence>
<dbReference type="PANTHER" id="PTHR14226">
    <property type="entry name" value="NEUROPATHY TARGET ESTERASE/SWISS CHEESE D.MELANOGASTER"/>
    <property type="match status" value="1"/>
</dbReference>
<feature type="domain" description="Cyclic nucleotide-binding" evidence="12">
    <location>
        <begin position="567"/>
        <end position="663"/>
    </location>
</feature>
<keyword evidence="3 11" id="KW-0812">Transmembrane</keyword>
<evidence type="ECO:0000313" key="15">
    <source>
        <dbReference type="Proteomes" id="UP000252519"/>
    </source>
</evidence>
<evidence type="ECO:0000313" key="14">
    <source>
        <dbReference type="EMBL" id="RCN48663.1"/>
    </source>
</evidence>
<dbReference type="OrthoDB" id="421051at2759"/>
<dbReference type="InterPro" id="IPR016035">
    <property type="entry name" value="Acyl_Trfase/lysoPLipase"/>
</dbReference>
<dbReference type="GO" id="GO:0005783">
    <property type="term" value="C:endoplasmic reticulum"/>
    <property type="evidence" value="ECO:0007669"/>
    <property type="project" value="TreeGrafter"/>
</dbReference>
<dbReference type="Pfam" id="PF00027">
    <property type="entry name" value="cNMP_binding"/>
    <property type="match status" value="2"/>
</dbReference>
<feature type="short sequence motif" description="DGA/G" evidence="9">
    <location>
        <begin position="1086"/>
        <end position="1088"/>
    </location>
</feature>
<dbReference type="Pfam" id="PF01734">
    <property type="entry name" value="Patatin"/>
    <property type="match status" value="1"/>
</dbReference>
<dbReference type="InterPro" id="IPR002641">
    <property type="entry name" value="PNPLA_dom"/>
</dbReference>
<dbReference type="PROSITE" id="PS01237">
    <property type="entry name" value="UPF0028"/>
    <property type="match status" value="1"/>
</dbReference>
<evidence type="ECO:0000256" key="10">
    <source>
        <dbReference type="SAM" id="MobiDB-lite"/>
    </source>
</evidence>
<feature type="compositionally biased region" description="Basic and acidic residues" evidence="10">
    <location>
        <begin position="64"/>
        <end position="75"/>
    </location>
</feature>
<feature type="compositionally biased region" description="Polar residues" evidence="10">
    <location>
        <begin position="53"/>
        <end position="63"/>
    </location>
</feature>
<feature type="domain" description="PNPLA" evidence="13">
    <location>
        <begin position="934"/>
        <end position="1099"/>
    </location>
</feature>
<keyword evidence="6 11" id="KW-1133">Transmembrane helix</keyword>
<feature type="region of interest" description="Disordered" evidence="10">
    <location>
        <begin position="53"/>
        <end position="90"/>
    </location>
</feature>
<dbReference type="GO" id="GO:0016042">
    <property type="term" value="P:lipid catabolic process"/>
    <property type="evidence" value="ECO:0007669"/>
    <property type="project" value="UniProtKB-UniRule"/>
</dbReference>
<evidence type="ECO:0000256" key="4">
    <source>
        <dbReference type="ARBA" id="ARBA00022801"/>
    </source>
</evidence>
<feature type="active site" description="Proton acceptor" evidence="9">
    <location>
        <position position="1086"/>
    </location>
</feature>
<feature type="transmembrane region" description="Helical" evidence="11">
    <location>
        <begin position="240"/>
        <end position="260"/>
    </location>
</feature>
<dbReference type="CDD" id="cd00038">
    <property type="entry name" value="CAP_ED"/>
    <property type="match status" value="3"/>
</dbReference>
<dbReference type="SUPFAM" id="SSF51206">
    <property type="entry name" value="cAMP-binding domain-like"/>
    <property type="match status" value="3"/>
</dbReference>
<evidence type="ECO:0000256" key="2">
    <source>
        <dbReference type="ARBA" id="ARBA00006636"/>
    </source>
</evidence>
<feature type="region of interest" description="Disordered" evidence="10">
    <location>
        <begin position="1292"/>
        <end position="1322"/>
    </location>
</feature>
<dbReference type="GO" id="GO:0004622">
    <property type="term" value="F:phosphatidylcholine lysophospholipase activity"/>
    <property type="evidence" value="ECO:0007669"/>
    <property type="project" value="InterPro"/>
</dbReference>
<keyword evidence="4 9" id="KW-0378">Hydrolase</keyword>
<feature type="domain" description="Cyclic nucleotide-binding" evidence="12">
    <location>
        <begin position="219"/>
        <end position="251"/>
    </location>
</feature>
<evidence type="ECO:0000256" key="9">
    <source>
        <dbReference type="PROSITE-ProRule" id="PRU01161"/>
    </source>
</evidence>
<evidence type="ECO:0000256" key="7">
    <source>
        <dbReference type="ARBA" id="ARBA00023098"/>
    </source>
</evidence>
<dbReference type="FunFam" id="3.40.1090.10:FF:000001">
    <property type="entry name" value="neuropathy target esterase isoform X2"/>
    <property type="match status" value="1"/>
</dbReference>
<keyword evidence="7 9" id="KW-0443">Lipid metabolism</keyword>
<dbReference type="InterPro" id="IPR050301">
    <property type="entry name" value="NTE"/>
</dbReference>